<feature type="domain" description="CopG-like ribbon-helix-helix" evidence="2">
    <location>
        <begin position="18"/>
        <end position="52"/>
    </location>
</feature>
<dbReference type="Pfam" id="PF07878">
    <property type="entry name" value="RHH_5"/>
    <property type="match status" value="1"/>
</dbReference>
<evidence type="ECO:0000313" key="3">
    <source>
        <dbReference type="EMBL" id="BAY56399.1"/>
    </source>
</evidence>
<name>A0A1Z4JI25_LEPBY</name>
<dbReference type="AlphaFoldDB" id="A0A1Z4JI25"/>
<evidence type="ECO:0000256" key="1">
    <source>
        <dbReference type="SAM" id="MobiDB-lite"/>
    </source>
</evidence>
<dbReference type="InterPro" id="IPR012869">
    <property type="entry name" value="RHH_5"/>
</dbReference>
<reference evidence="3 4" key="1">
    <citation type="submission" date="2017-06" db="EMBL/GenBank/DDBJ databases">
        <title>Genome sequencing of cyanobaciteial culture collection at National Institute for Environmental Studies (NIES).</title>
        <authorList>
            <person name="Hirose Y."/>
            <person name="Shimura Y."/>
            <person name="Fujisawa T."/>
            <person name="Nakamura Y."/>
            <person name="Kawachi M."/>
        </authorList>
    </citation>
    <scope>NUCLEOTIDE SEQUENCE [LARGE SCALE GENOMIC DNA]</scope>
    <source>
        <strain evidence="3 4">NIES-2135</strain>
    </source>
</reference>
<organism evidence="3 4">
    <name type="scientific">Leptolyngbya boryana NIES-2135</name>
    <dbReference type="NCBI Taxonomy" id="1973484"/>
    <lineage>
        <taxon>Bacteria</taxon>
        <taxon>Bacillati</taxon>
        <taxon>Cyanobacteriota</taxon>
        <taxon>Cyanophyceae</taxon>
        <taxon>Leptolyngbyales</taxon>
        <taxon>Leptolyngbyaceae</taxon>
        <taxon>Leptolyngbya group</taxon>
        <taxon>Leptolyngbya</taxon>
    </lineage>
</organism>
<proteinExistence type="predicted"/>
<protein>
    <recommendedName>
        <fullName evidence="2">CopG-like ribbon-helix-helix domain-containing protein</fullName>
    </recommendedName>
</protein>
<evidence type="ECO:0000259" key="2">
    <source>
        <dbReference type="Pfam" id="PF07878"/>
    </source>
</evidence>
<accession>A0A1Z4JI25</accession>
<gene>
    <name evidence="3" type="ORF">NIES2135_32300</name>
</gene>
<dbReference type="EMBL" id="AP018203">
    <property type="protein sequence ID" value="BAY56399.1"/>
    <property type="molecule type" value="Genomic_DNA"/>
</dbReference>
<keyword evidence="4" id="KW-1185">Reference proteome</keyword>
<feature type="compositionally biased region" description="Low complexity" evidence="1">
    <location>
        <begin position="88"/>
        <end position="97"/>
    </location>
</feature>
<feature type="region of interest" description="Disordered" evidence="1">
    <location>
        <begin position="60"/>
        <end position="104"/>
    </location>
</feature>
<evidence type="ECO:0000313" key="4">
    <source>
        <dbReference type="Proteomes" id="UP000217895"/>
    </source>
</evidence>
<dbReference type="Proteomes" id="UP000217895">
    <property type="component" value="Chromosome"/>
</dbReference>
<feature type="compositionally biased region" description="Basic and acidic residues" evidence="1">
    <location>
        <begin position="68"/>
        <end position="81"/>
    </location>
</feature>
<sequence>MYALHRNDPCISMPTRLKRISVALDDEAYAKLEELALSSKRPISSMAVVLLETVLFPGGRVVTPKKKPKEDRRGGKREGAGRPRKKQSNTTNSGESSTEQKDSE</sequence>